<feature type="region of interest" description="Disordered" evidence="2">
    <location>
        <begin position="209"/>
        <end position="316"/>
    </location>
</feature>
<gene>
    <name evidence="6" type="ORF">PCANC_11563</name>
    <name evidence="4" type="ORF">PCANC_12809</name>
    <name evidence="5" type="ORF">PCASD_20133</name>
</gene>
<evidence type="ECO:0000313" key="6">
    <source>
        <dbReference type="EMBL" id="PLW46093.1"/>
    </source>
</evidence>
<name>A0A2N5TYY2_9BASI</name>
<feature type="domain" description="Manganese/iron superoxide dismutase C-terminal" evidence="3">
    <location>
        <begin position="320"/>
        <end position="371"/>
    </location>
</feature>
<dbReference type="Proteomes" id="UP000235388">
    <property type="component" value="Unassembled WGS sequence"/>
</dbReference>
<dbReference type="InterPro" id="IPR036314">
    <property type="entry name" value="SOD_C_sf"/>
</dbReference>
<feature type="domain" description="Manganese/iron superoxide dismutase C-terminal" evidence="3">
    <location>
        <begin position="134"/>
        <end position="191"/>
    </location>
</feature>
<accession>A0A2N5TYY2</accession>
<proteinExistence type="predicted"/>
<dbReference type="SUPFAM" id="SSF46609">
    <property type="entry name" value="Fe,Mn superoxide dismutase (SOD), N-terminal domain"/>
    <property type="match status" value="1"/>
</dbReference>
<dbReference type="EMBL" id="PGCI01000289">
    <property type="protein sequence ID" value="PLW30703.1"/>
    <property type="molecule type" value="Genomic_DNA"/>
</dbReference>
<dbReference type="STRING" id="200324.A0A2N5TYY2"/>
<evidence type="ECO:0000313" key="7">
    <source>
        <dbReference type="Proteomes" id="UP000235388"/>
    </source>
</evidence>
<protein>
    <recommendedName>
        <fullName evidence="3">Manganese/iron superoxide dismutase C-terminal domain-containing protein</fullName>
    </recommendedName>
</protein>
<dbReference type="PANTHER" id="PTHR43595">
    <property type="entry name" value="37S RIBOSOMAL PROTEIN S26, MITOCHONDRIAL"/>
    <property type="match status" value="1"/>
</dbReference>
<dbReference type="InterPro" id="IPR019832">
    <property type="entry name" value="Mn/Fe_SOD_C"/>
</dbReference>
<dbReference type="Proteomes" id="UP000235392">
    <property type="component" value="Unassembled WGS sequence"/>
</dbReference>
<dbReference type="Gene3D" id="3.55.40.20">
    <property type="entry name" value="Iron/manganese superoxide dismutase, C-terminal domain"/>
    <property type="match status" value="2"/>
</dbReference>
<evidence type="ECO:0000256" key="2">
    <source>
        <dbReference type="SAM" id="MobiDB-lite"/>
    </source>
</evidence>
<sequence length="391" mass="42508">MKPIHTHRLAPAALRGSRNPCSAFIQRAALHVSPPTTALPFPIEQGLPPFLSSKTAKSLAIDWQDGLLDRLNQHVKGTATEHKSLFDTIVDLAKDRTQVIPFNLASEALNNSFFLNGLKLPEPHNAPNRPSEGSALATAIDETYGSITQFISYFSNAAMGMSSSGYIWLVCDQDGTLGICATFGGGTILVQNREQRGDWPLAIRSSQIGLDSSGRPLPKPAHSPAPQPSVASTQDILPPLRENSPGGSSNMRTFSTTSALQNSPPKTGDTSNPEPPPNPEKMSTKPAVSFADSLFASPTPPPHPTRQSASLPPNRAITRKNTNPAERFNHLHPLMALAVAERAYLPDHGVWGKESYLRNYWKCVNWAKVEQAFLQFAPKPSYQSHSSIWKT</sequence>
<reference evidence="7 8" key="1">
    <citation type="submission" date="2017-11" db="EMBL/GenBank/DDBJ databases">
        <title>De novo assembly and phasing of dikaryotic genomes from two isolates of Puccinia coronata f. sp. avenae, the causal agent of oat crown rust.</title>
        <authorList>
            <person name="Miller M.E."/>
            <person name="Zhang Y."/>
            <person name="Omidvar V."/>
            <person name="Sperschneider J."/>
            <person name="Schwessinger B."/>
            <person name="Raley C."/>
            <person name="Palmer J.M."/>
            <person name="Garnica D."/>
            <person name="Upadhyaya N."/>
            <person name="Rathjen J."/>
            <person name="Taylor J.M."/>
            <person name="Park R.F."/>
            <person name="Dodds P.N."/>
            <person name="Hirsch C.D."/>
            <person name="Kianian S.F."/>
            <person name="Figueroa M."/>
        </authorList>
    </citation>
    <scope>NUCLEOTIDE SEQUENCE [LARGE SCALE GENOMIC DNA]</scope>
    <source>
        <strain evidence="4">12NC29</strain>
        <strain evidence="5">12SD80</strain>
    </source>
</reference>
<evidence type="ECO:0000313" key="5">
    <source>
        <dbReference type="EMBL" id="PLW30703.1"/>
    </source>
</evidence>
<dbReference type="OrthoDB" id="275227at2759"/>
<dbReference type="GO" id="GO:0004784">
    <property type="term" value="F:superoxide dismutase activity"/>
    <property type="evidence" value="ECO:0007669"/>
    <property type="project" value="InterPro"/>
</dbReference>
<evidence type="ECO:0000313" key="4">
    <source>
        <dbReference type="EMBL" id="PLW18907.1"/>
    </source>
</evidence>
<evidence type="ECO:0000256" key="1">
    <source>
        <dbReference type="ARBA" id="ARBA00037226"/>
    </source>
</evidence>
<comment type="caution">
    <text evidence="5">The sequence shown here is derived from an EMBL/GenBank/DDBJ whole genome shotgun (WGS) entry which is preliminary data.</text>
</comment>
<organism evidence="5 8">
    <name type="scientific">Puccinia coronata f. sp. avenae</name>
    <dbReference type="NCBI Taxonomy" id="200324"/>
    <lineage>
        <taxon>Eukaryota</taxon>
        <taxon>Fungi</taxon>
        <taxon>Dikarya</taxon>
        <taxon>Basidiomycota</taxon>
        <taxon>Pucciniomycotina</taxon>
        <taxon>Pucciniomycetes</taxon>
        <taxon>Pucciniales</taxon>
        <taxon>Pucciniaceae</taxon>
        <taxon>Puccinia</taxon>
    </lineage>
</organism>
<dbReference type="GO" id="GO:0046872">
    <property type="term" value="F:metal ion binding"/>
    <property type="evidence" value="ECO:0007669"/>
    <property type="project" value="InterPro"/>
</dbReference>
<dbReference type="AlphaFoldDB" id="A0A2N5TYY2"/>
<dbReference type="SUPFAM" id="SSF54719">
    <property type="entry name" value="Fe,Mn superoxide dismutase (SOD), C-terminal domain"/>
    <property type="match status" value="2"/>
</dbReference>
<feature type="compositionally biased region" description="Polar residues" evidence="2">
    <location>
        <begin position="245"/>
        <end position="272"/>
    </location>
</feature>
<dbReference type="InterPro" id="IPR036324">
    <property type="entry name" value="Mn/Fe_SOD_N_sf"/>
</dbReference>
<dbReference type="GO" id="GO:0005737">
    <property type="term" value="C:cytoplasm"/>
    <property type="evidence" value="ECO:0007669"/>
    <property type="project" value="TreeGrafter"/>
</dbReference>
<evidence type="ECO:0000313" key="8">
    <source>
        <dbReference type="Proteomes" id="UP000235392"/>
    </source>
</evidence>
<evidence type="ECO:0000259" key="3">
    <source>
        <dbReference type="Pfam" id="PF02777"/>
    </source>
</evidence>
<feature type="compositionally biased region" description="Pro residues" evidence="2">
    <location>
        <begin position="217"/>
        <end position="227"/>
    </location>
</feature>
<dbReference type="PANTHER" id="PTHR43595:SF2">
    <property type="entry name" value="SMALL RIBOSOMAL SUBUNIT PROTEIN MS42"/>
    <property type="match status" value="1"/>
</dbReference>
<dbReference type="EMBL" id="PGCJ01000122">
    <property type="protein sequence ID" value="PLW46093.1"/>
    <property type="molecule type" value="Genomic_DNA"/>
</dbReference>
<keyword evidence="7" id="KW-1185">Reference proteome</keyword>
<dbReference type="Pfam" id="PF02777">
    <property type="entry name" value="Sod_Fe_C"/>
    <property type="match status" value="2"/>
</dbReference>
<comment type="function">
    <text evidence="1">Component of the mitochondrial ribosome (mitoribosome), a dedicated translation machinery responsible for the synthesis of mitochondrial genome-encoded proteins, including at least some of the essential transmembrane subunits of the mitochondrial respiratory chain. The mitoribosomes are attached to the mitochondrial inner membrane and translation products are cotranslationally integrated into the membrane.</text>
</comment>
<dbReference type="EMBL" id="PGCJ01000822">
    <property type="protein sequence ID" value="PLW18907.1"/>
    <property type="molecule type" value="Genomic_DNA"/>
</dbReference>